<evidence type="ECO:0008006" key="5">
    <source>
        <dbReference type="Google" id="ProtNLM"/>
    </source>
</evidence>
<proteinExistence type="predicted"/>
<dbReference type="EMBL" id="NDXW01000001">
    <property type="protein sequence ID" value="RDH44552.1"/>
    <property type="molecule type" value="Genomic_DNA"/>
</dbReference>
<keyword evidence="2" id="KW-0732">Signal</keyword>
<dbReference type="Gene3D" id="1.20.5.340">
    <property type="match status" value="1"/>
</dbReference>
<dbReference type="NCBIfam" id="NF040598">
    <property type="entry name" value="Ala_zip_lipo"/>
    <property type="match status" value="1"/>
</dbReference>
<feature type="chain" id="PRO_5020963772" description="Major outer membrane lipoprotein Lpp" evidence="2">
    <location>
        <begin position="20"/>
        <end position="72"/>
    </location>
</feature>
<dbReference type="PROSITE" id="PS51257">
    <property type="entry name" value="PROKAR_LIPOPROTEIN"/>
    <property type="match status" value="1"/>
</dbReference>
<dbReference type="AlphaFoldDB" id="A0A4P9VR27"/>
<evidence type="ECO:0000313" key="3">
    <source>
        <dbReference type="EMBL" id="RDH44552.1"/>
    </source>
</evidence>
<sequence>MTAKLVKLGVAATALTIMAGCATNSRVDALEQDINEVKDRLSRVEQTAASADAKADQIMEKLDRMSGHQYMK</sequence>
<evidence type="ECO:0000313" key="4">
    <source>
        <dbReference type="Proteomes" id="UP000257039"/>
    </source>
</evidence>
<feature type="coiled-coil region" evidence="1">
    <location>
        <begin position="27"/>
        <end position="61"/>
    </location>
</feature>
<dbReference type="Proteomes" id="UP000257039">
    <property type="component" value="Unassembled WGS sequence"/>
</dbReference>
<evidence type="ECO:0000256" key="1">
    <source>
        <dbReference type="SAM" id="Coils"/>
    </source>
</evidence>
<keyword evidence="1" id="KW-0175">Coiled coil</keyword>
<organism evidence="3 4">
    <name type="scientific">Zooshikella ganghwensis</name>
    <dbReference type="NCBI Taxonomy" id="202772"/>
    <lineage>
        <taxon>Bacteria</taxon>
        <taxon>Pseudomonadati</taxon>
        <taxon>Pseudomonadota</taxon>
        <taxon>Gammaproteobacteria</taxon>
        <taxon>Oceanospirillales</taxon>
        <taxon>Zooshikellaceae</taxon>
        <taxon>Zooshikella</taxon>
    </lineage>
</organism>
<keyword evidence="4" id="KW-1185">Reference proteome</keyword>
<evidence type="ECO:0000256" key="2">
    <source>
        <dbReference type="SAM" id="SignalP"/>
    </source>
</evidence>
<gene>
    <name evidence="3" type="ORF">B9G39_14535</name>
</gene>
<reference evidence="3 4" key="1">
    <citation type="submission" date="2017-04" db="EMBL/GenBank/DDBJ databases">
        <title>Draft genome sequence of Zooshikella ganghwensis VG4 isolated from Red Sea sediments.</title>
        <authorList>
            <person name="Rehman Z."/>
            <person name="Alam I."/>
            <person name="Kamau A."/>
            <person name="Bajic V."/>
            <person name="Leiknes T."/>
        </authorList>
    </citation>
    <scope>NUCLEOTIDE SEQUENCE [LARGE SCALE GENOMIC DNA]</scope>
    <source>
        <strain evidence="3 4">VG4</strain>
    </source>
</reference>
<feature type="signal peptide" evidence="2">
    <location>
        <begin position="1"/>
        <end position="19"/>
    </location>
</feature>
<comment type="caution">
    <text evidence="3">The sequence shown here is derived from an EMBL/GenBank/DDBJ whole genome shotgun (WGS) entry which is preliminary data.</text>
</comment>
<protein>
    <recommendedName>
        <fullName evidence="5">Major outer membrane lipoprotein Lpp</fullName>
    </recommendedName>
</protein>
<name>A0A4P9VR27_9GAMM</name>
<dbReference type="RefSeq" id="WP_027707636.1">
    <property type="nucleotide sequence ID" value="NZ_JAEVHG010000008.1"/>
</dbReference>
<accession>A0A4P9VR27</accession>